<evidence type="ECO:0000256" key="4">
    <source>
        <dbReference type="ARBA" id="ARBA00023136"/>
    </source>
</evidence>
<evidence type="ECO:0000313" key="9">
    <source>
        <dbReference type="Proteomes" id="UP000694427"/>
    </source>
</evidence>
<evidence type="ECO:0000256" key="6">
    <source>
        <dbReference type="SAM" id="MobiDB-lite"/>
    </source>
</evidence>
<name>A0A8C1I9M0_CYPCA</name>
<dbReference type="InterPro" id="IPR000601">
    <property type="entry name" value="PKD_dom"/>
</dbReference>
<feature type="domain" description="PKD" evidence="7">
    <location>
        <begin position="649"/>
        <end position="719"/>
    </location>
</feature>
<dbReference type="PANTHER" id="PTHR12106">
    <property type="entry name" value="SORTILIN RELATED"/>
    <property type="match status" value="1"/>
</dbReference>
<dbReference type="SUPFAM" id="SSF110296">
    <property type="entry name" value="Oligoxyloglucan reducing end-specific cellobiohydrolase"/>
    <property type="match status" value="1"/>
</dbReference>
<dbReference type="InterPro" id="IPR031778">
    <property type="entry name" value="Sortilin_N"/>
</dbReference>
<dbReference type="Gene3D" id="3.30.60.270">
    <property type="match status" value="1"/>
</dbReference>
<feature type="region of interest" description="Disordered" evidence="6">
    <location>
        <begin position="966"/>
        <end position="989"/>
    </location>
</feature>
<dbReference type="InterPro" id="IPR006581">
    <property type="entry name" value="VPS10"/>
</dbReference>
<dbReference type="InterPro" id="IPR035986">
    <property type="entry name" value="PKD_dom_sf"/>
</dbReference>
<dbReference type="CDD" id="cd00146">
    <property type="entry name" value="PKD"/>
    <property type="match status" value="1"/>
</dbReference>
<dbReference type="GO" id="GO:0031901">
    <property type="term" value="C:early endosome membrane"/>
    <property type="evidence" value="ECO:0007669"/>
    <property type="project" value="UniProtKB-SubCell"/>
</dbReference>
<dbReference type="AlphaFoldDB" id="A0A8C1I9M0"/>
<dbReference type="InterPro" id="IPR031777">
    <property type="entry name" value="Sortilin_C"/>
</dbReference>
<reference evidence="8" key="1">
    <citation type="submission" date="2025-08" db="UniProtKB">
        <authorList>
            <consortium name="Ensembl"/>
        </authorList>
    </citation>
    <scope>IDENTIFICATION</scope>
</reference>
<dbReference type="InterPro" id="IPR015943">
    <property type="entry name" value="WD40/YVTN_repeat-like_dom_sf"/>
</dbReference>
<evidence type="ECO:0000256" key="1">
    <source>
        <dbReference type="ARBA" id="ARBA00004479"/>
    </source>
</evidence>
<keyword evidence="9" id="KW-1185">Reference proteome</keyword>
<dbReference type="GO" id="GO:0055038">
    <property type="term" value="C:recycling endosome membrane"/>
    <property type="evidence" value="ECO:0007669"/>
    <property type="project" value="UniProtKB-SubCell"/>
</dbReference>
<dbReference type="Gene3D" id="2.130.10.10">
    <property type="entry name" value="YVTN repeat-like/Quinoprotein amine dehydrogenase"/>
    <property type="match status" value="1"/>
</dbReference>
<dbReference type="GO" id="GO:0043204">
    <property type="term" value="C:perikaryon"/>
    <property type="evidence" value="ECO:0007669"/>
    <property type="project" value="UniProtKB-SubCell"/>
</dbReference>
<dbReference type="GO" id="GO:0098839">
    <property type="term" value="C:postsynaptic density membrane"/>
    <property type="evidence" value="ECO:0007669"/>
    <property type="project" value="UniProtKB-SubCell"/>
</dbReference>
<dbReference type="SMART" id="SM00602">
    <property type="entry name" value="VPS10"/>
    <property type="match status" value="1"/>
</dbReference>
<protein>
    <submittedName>
        <fullName evidence="8">Sortilin-related VPS10 domain containing receptor 2</fullName>
    </submittedName>
</protein>
<dbReference type="InterPro" id="IPR050310">
    <property type="entry name" value="VPS10-sortilin"/>
</dbReference>
<keyword evidence="5" id="KW-0325">Glycoprotein</keyword>
<dbReference type="Gene3D" id="2.60.40.10">
    <property type="entry name" value="Immunoglobulins"/>
    <property type="match status" value="1"/>
</dbReference>
<dbReference type="SUPFAM" id="SSF49299">
    <property type="entry name" value="PKD domain"/>
    <property type="match status" value="1"/>
</dbReference>
<evidence type="ECO:0000256" key="5">
    <source>
        <dbReference type="ARBA" id="ARBA00023180"/>
    </source>
</evidence>
<dbReference type="GO" id="GO:0043197">
    <property type="term" value="C:dendritic spine"/>
    <property type="evidence" value="ECO:0007669"/>
    <property type="project" value="UniProtKB-SubCell"/>
</dbReference>
<dbReference type="Pfam" id="PF15901">
    <property type="entry name" value="Sortilin_C"/>
    <property type="match status" value="1"/>
</dbReference>
<comment type="similarity">
    <text evidence="2">Belongs to the VPS10-related sortilin family. SORCS subfamily.</text>
</comment>
<sequence>MSSCYVILILTKYYHADSNKVLESSLWRSSDYGSTYTKLNLMPGTTIIVTNFYICPTNKKKVILVSSSINERDQMLFMSTDEGSSFQRQPVSFTVDTLLFHPSDEDNLLAYSKEAKLYISTDLGHKWTVLQERVTKDRVFWAVTAVDVDPDLVHMEIQDIGGGYLYVTCLIQNCSDKMVTAQFLGKIDHNSLSVQDEYIFVKVTTGNRTKYYVSYRRNEFVQMRFPKYALPKDLQIVSTDENQVFLALQEWYQTDTYNLYQSDPQGVYYSIVLENVRSTKQPEENVLIDILEVRGIKGVFLANQKIDGKVMTLITYNKGRDWEPLAPPTTDMNGKPVSCKQPDCHLHLHLRWADNPYVSGTVHTKDSAPGLIMGAGNLGSQLVEYKEEMYITSDCGKTWRQVFEEEHHILYLDHGGVIVAIKDTSIPLKILKFSTDEGRTWSIHNFTSTSVFVDGLLSEPGDETLVMTVFGHISYRSDWELVKVDFRQSFPRQCTEADYDSWKLTDLQKCIMGQERMYRRRKESSFCIKGKSYTSALTAKPCQCTEKDFACDYGFERAPSLRLEGDRCYPDFWHDPDAPPENCHMGHSYKSSTGYRKVIANVCEGGLNKEQSAKQHSCPLLPPSGLQLGIKGQMLAVAPGDDITFIVHQEQGDTTSTRYQVDLMDGVRAIYENLTVTDEPIQHRYEKPGVYRVNVKAENSAGHDQATLYIQVTAPLQDVHLEVVPIAGRNQEVNLTAIVLPTEANLTVFYWWIGDNLQPKLTLENSLITRFSEEGEVPVTVQASNGRSMVQDSKTVIVYDHFQVIPLSFSHNLDRFNPNIPEWRRDVGQVVTKILAKLTGVPQDSLVTMVKPGLPTTADLYVLPQESTPVKRSVFVDKRVPTIKQVLSENNVSFIVRGGLRVLVTLADSDRGDSLTHPWLRFRKLPGRNVYAQMHNEKEQEMTSPVNHSEDTQNIIQGEEFIDDDLDSQTLGNPGGRSKFSYPRLTSHY</sequence>
<accession>A0A8C1I9M0</accession>
<dbReference type="Pfam" id="PF15902">
    <property type="entry name" value="Sortilin-Vps10"/>
    <property type="match status" value="1"/>
</dbReference>
<dbReference type="PROSITE" id="PS50093">
    <property type="entry name" value="PKD"/>
    <property type="match status" value="1"/>
</dbReference>
<proteinExistence type="inferred from homology"/>
<evidence type="ECO:0000313" key="8">
    <source>
        <dbReference type="Ensembl" id="ENSCCRP00010009290.1"/>
    </source>
</evidence>
<dbReference type="PANTHER" id="PTHR12106:SF9">
    <property type="entry name" value="VPS10 DOMAIN-CONTAINING RECEPTOR SORCS2"/>
    <property type="match status" value="1"/>
</dbReference>
<dbReference type="Ensembl" id="ENSCCRT00010010102.1">
    <property type="protein sequence ID" value="ENSCCRP00010009290.1"/>
    <property type="gene ID" value="ENSCCRG00010003015.1"/>
</dbReference>
<keyword evidence="3" id="KW-0677">Repeat</keyword>
<keyword evidence="4" id="KW-0472">Membrane</keyword>
<evidence type="ECO:0000259" key="7">
    <source>
        <dbReference type="PROSITE" id="PS50093"/>
    </source>
</evidence>
<comment type="subcellular location">
    <subcellularLocation>
        <location evidence="1">Membrane</location>
        <topology evidence="1">Single-pass type I membrane protein</topology>
    </subcellularLocation>
</comment>
<evidence type="ECO:0000256" key="2">
    <source>
        <dbReference type="ARBA" id="ARBA00010818"/>
    </source>
</evidence>
<dbReference type="Gene3D" id="2.10.70.80">
    <property type="match status" value="1"/>
</dbReference>
<reference evidence="8" key="2">
    <citation type="submission" date="2025-09" db="UniProtKB">
        <authorList>
            <consortium name="Ensembl"/>
        </authorList>
    </citation>
    <scope>IDENTIFICATION</scope>
</reference>
<organism evidence="8 9">
    <name type="scientific">Cyprinus carpio</name>
    <name type="common">Common carp</name>
    <dbReference type="NCBI Taxonomy" id="7962"/>
    <lineage>
        <taxon>Eukaryota</taxon>
        <taxon>Metazoa</taxon>
        <taxon>Chordata</taxon>
        <taxon>Craniata</taxon>
        <taxon>Vertebrata</taxon>
        <taxon>Euteleostomi</taxon>
        <taxon>Actinopterygii</taxon>
        <taxon>Neopterygii</taxon>
        <taxon>Teleostei</taxon>
        <taxon>Ostariophysi</taxon>
        <taxon>Cypriniformes</taxon>
        <taxon>Cyprinidae</taxon>
        <taxon>Cyprininae</taxon>
        <taxon>Cyprinus</taxon>
    </lineage>
</organism>
<evidence type="ECO:0000256" key="3">
    <source>
        <dbReference type="ARBA" id="ARBA00022737"/>
    </source>
</evidence>
<dbReference type="InterPro" id="IPR013783">
    <property type="entry name" value="Ig-like_fold"/>
</dbReference>
<dbReference type="Pfam" id="PF00801">
    <property type="entry name" value="PKD"/>
    <property type="match status" value="1"/>
</dbReference>
<dbReference type="Proteomes" id="UP000694427">
    <property type="component" value="Unplaced"/>
</dbReference>